<dbReference type="EMBL" id="JAUIQD010000004">
    <property type="protein sequence ID" value="KAK3353185.1"/>
    <property type="molecule type" value="Genomic_DNA"/>
</dbReference>
<feature type="region of interest" description="Disordered" evidence="1">
    <location>
        <begin position="108"/>
        <end position="129"/>
    </location>
</feature>
<comment type="caution">
    <text evidence="2">The sequence shown here is derived from an EMBL/GenBank/DDBJ whole genome shotgun (WGS) entry which is preliminary data.</text>
</comment>
<gene>
    <name evidence="2" type="ORF">B0T25DRAFT_204144</name>
</gene>
<proteinExistence type="predicted"/>
<reference evidence="2" key="2">
    <citation type="submission" date="2023-06" db="EMBL/GenBank/DDBJ databases">
        <authorList>
            <consortium name="Lawrence Berkeley National Laboratory"/>
            <person name="Haridas S."/>
            <person name="Hensen N."/>
            <person name="Bonometti L."/>
            <person name="Westerberg I."/>
            <person name="Brannstrom I.O."/>
            <person name="Guillou S."/>
            <person name="Cros-Aarteil S."/>
            <person name="Calhoun S."/>
            <person name="Kuo A."/>
            <person name="Mondo S."/>
            <person name="Pangilinan J."/>
            <person name="Riley R."/>
            <person name="Labutti K."/>
            <person name="Andreopoulos B."/>
            <person name="Lipzen A."/>
            <person name="Chen C."/>
            <person name="Yanf M."/>
            <person name="Daum C."/>
            <person name="Ng V."/>
            <person name="Clum A."/>
            <person name="Steindorff A."/>
            <person name="Ohm R."/>
            <person name="Martin F."/>
            <person name="Silar P."/>
            <person name="Natvig D."/>
            <person name="Lalanne C."/>
            <person name="Gautier V."/>
            <person name="Ament-Velasquez S.L."/>
            <person name="Kruys A."/>
            <person name="Hutchinson M.I."/>
            <person name="Powell A.J."/>
            <person name="Barry K."/>
            <person name="Miller A.N."/>
            <person name="Grigoriev I.V."/>
            <person name="Debuchy R."/>
            <person name="Gladieux P."/>
            <person name="Thoren M.H."/>
            <person name="Johannesson H."/>
        </authorList>
    </citation>
    <scope>NUCLEOTIDE SEQUENCE</scope>
    <source>
        <strain evidence="2">CBS 955.72</strain>
    </source>
</reference>
<reference evidence="2" key="1">
    <citation type="journal article" date="2023" name="Mol. Phylogenet. Evol.">
        <title>Genome-scale phylogeny and comparative genomics of the fungal order Sordariales.</title>
        <authorList>
            <person name="Hensen N."/>
            <person name="Bonometti L."/>
            <person name="Westerberg I."/>
            <person name="Brannstrom I.O."/>
            <person name="Guillou S."/>
            <person name="Cros-Aarteil S."/>
            <person name="Calhoun S."/>
            <person name="Haridas S."/>
            <person name="Kuo A."/>
            <person name="Mondo S."/>
            <person name="Pangilinan J."/>
            <person name="Riley R."/>
            <person name="LaButti K."/>
            <person name="Andreopoulos B."/>
            <person name="Lipzen A."/>
            <person name="Chen C."/>
            <person name="Yan M."/>
            <person name="Daum C."/>
            <person name="Ng V."/>
            <person name="Clum A."/>
            <person name="Steindorff A."/>
            <person name="Ohm R.A."/>
            <person name="Martin F."/>
            <person name="Silar P."/>
            <person name="Natvig D.O."/>
            <person name="Lalanne C."/>
            <person name="Gautier V."/>
            <person name="Ament-Velasquez S.L."/>
            <person name="Kruys A."/>
            <person name="Hutchinson M.I."/>
            <person name="Powell A.J."/>
            <person name="Barry K."/>
            <person name="Miller A.N."/>
            <person name="Grigoriev I.V."/>
            <person name="Debuchy R."/>
            <person name="Gladieux P."/>
            <person name="Hiltunen Thoren M."/>
            <person name="Johannesson H."/>
        </authorList>
    </citation>
    <scope>NUCLEOTIDE SEQUENCE</scope>
    <source>
        <strain evidence="2">CBS 955.72</strain>
    </source>
</reference>
<dbReference type="AlphaFoldDB" id="A0AAJ0ME70"/>
<sequence length="211" mass="22721">MATTTPESDQRQQEVLVSVDQGKNEAGKTPIHCCPSFATPTQLRRLGPTAASRVKQSQTHVPCTDIDSVALLGRVENATSSTNATDPSADQTPAVRFKSTIEEIAPDDTSAACHPAKTDTPLGDPGEVTPEQIRDLTKRLKACPLQERRMNIFSYEAFSLPPSRVCFVLQVPCSHIGSSPASLLPQLLLPYRGRIPSVSALTKSPECPENS</sequence>
<organism evidence="2 3">
    <name type="scientific">Lasiosphaeria hispida</name>
    <dbReference type="NCBI Taxonomy" id="260671"/>
    <lineage>
        <taxon>Eukaryota</taxon>
        <taxon>Fungi</taxon>
        <taxon>Dikarya</taxon>
        <taxon>Ascomycota</taxon>
        <taxon>Pezizomycotina</taxon>
        <taxon>Sordariomycetes</taxon>
        <taxon>Sordariomycetidae</taxon>
        <taxon>Sordariales</taxon>
        <taxon>Lasiosphaeriaceae</taxon>
        <taxon>Lasiosphaeria</taxon>
    </lineage>
</organism>
<evidence type="ECO:0000256" key="1">
    <source>
        <dbReference type="SAM" id="MobiDB-lite"/>
    </source>
</evidence>
<name>A0AAJ0ME70_9PEZI</name>
<accession>A0AAJ0ME70</accession>
<keyword evidence="3" id="KW-1185">Reference proteome</keyword>
<dbReference type="Proteomes" id="UP001275084">
    <property type="component" value="Unassembled WGS sequence"/>
</dbReference>
<evidence type="ECO:0000313" key="3">
    <source>
        <dbReference type="Proteomes" id="UP001275084"/>
    </source>
</evidence>
<protein>
    <submittedName>
        <fullName evidence="2">Uncharacterized protein</fullName>
    </submittedName>
</protein>
<evidence type="ECO:0000313" key="2">
    <source>
        <dbReference type="EMBL" id="KAK3353185.1"/>
    </source>
</evidence>